<evidence type="ECO:0000256" key="1">
    <source>
        <dbReference type="ARBA" id="ARBA00000085"/>
    </source>
</evidence>
<dbReference type="STRING" id="1519643.SAMN06295933_2237"/>
<dbReference type="SMART" id="SM00388">
    <property type="entry name" value="HisKA"/>
    <property type="match status" value="1"/>
</dbReference>
<reference evidence="14" key="1">
    <citation type="submission" date="2017-04" db="EMBL/GenBank/DDBJ databases">
        <authorList>
            <person name="Varghese N."/>
            <person name="Submissions S."/>
        </authorList>
    </citation>
    <scope>NUCLEOTIDE SEQUENCE [LARGE SCALE GENOMIC DNA]</scope>
    <source>
        <strain evidence="14">K3S</strain>
    </source>
</reference>
<evidence type="ECO:0000313" key="14">
    <source>
        <dbReference type="Proteomes" id="UP000192906"/>
    </source>
</evidence>
<dbReference type="InterPro" id="IPR036097">
    <property type="entry name" value="HisK_dim/P_sf"/>
</dbReference>
<organism evidence="13 14">
    <name type="scientific">Desulfovibrio gilichinskyi</name>
    <dbReference type="NCBI Taxonomy" id="1519643"/>
    <lineage>
        <taxon>Bacteria</taxon>
        <taxon>Pseudomonadati</taxon>
        <taxon>Thermodesulfobacteriota</taxon>
        <taxon>Desulfovibrionia</taxon>
        <taxon>Desulfovibrionales</taxon>
        <taxon>Desulfovibrionaceae</taxon>
        <taxon>Desulfovibrio</taxon>
    </lineage>
</organism>
<dbReference type="SUPFAM" id="SSF47384">
    <property type="entry name" value="Homodimeric domain of signal transducing histidine kinase"/>
    <property type="match status" value="1"/>
</dbReference>
<dbReference type="Proteomes" id="UP000192906">
    <property type="component" value="Unassembled WGS sequence"/>
</dbReference>
<dbReference type="EMBL" id="FWZU01000003">
    <property type="protein sequence ID" value="SMF20205.1"/>
    <property type="molecule type" value="Genomic_DNA"/>
</dbReference>
<dbReference type="SMART" id="SM00304">
    <property type="entry name" value="HAMP"/>
    <property type="match status" value="1"/>
</dbReference>
<keyword evidence="8" id="KW-0067">ATP-binding</keyword>
<keyword evidence="4" id="KW-0597">Phosphoprotein</keyword>
<evidence type="ECO:0000256" key="3">
    <source>
        <dbReference type="ARBA" id="ARBA00012438"/>
    </source>
</evidence>
<name>A0A1X7DSP5_9BACT</name>
<dbReference type="GO" id="GO:0016020">
    <property type="term" value="C:membrane"/>
    <property type="evidence" value="ECO:0007669"/>
    <property type="project" value="UniProtKB-SubCell"/>
</dbReference>
<dbReference type="Pfam" id="PF00512">
    <property type="entry name" value="HisKA"/>
    <property type="match status" value="1"/>
</dbReference>
<evidence type="ECO:0000259" key="12">
    <source>
        <dbReference type="PROSITE" id="PS50885"/>
    </source>
</evidence>
<dbReference type="InterPro" id="IPR005467">
    <property type="entry name" value="His_kinase_dom"/>
</dbReference>
<evidence type="ECO:0000256" key="9">
    <source>
        <dbReference type="ARBA" id="ARBA00023012"/>
    </source>
</evidence>
<dbReference type="Gene3D" id="1.10.287.130">
    <property type="match status" value="1"/>
</dbReference>
<accession>A0A1X7DSP5</accession>
<evidence type="ECO:0000256" key="6">
    <source>
        <dbReference type="ARBA" id="ARBA00022741"/>
    </source>
</evidence>
<dbReference type="Gene3D" id="3.30.565.10">
    <property type="entry name" value="Histidine kinase-like ATPase, C-terminal domain"/>
    <property type="match status" value="1"/>
</dbReference>
<dbReference type="GO" id="GO:0005524">
    <property type="term" value="F:ATP binding"/>
    <property type="evidence" value="ECO:0007669"/>
    <property type="project" value="UniProtKB-KW"/>
</dbReference>
<dbReference type="Gene3D" id="6.10.340.10">
    <property type="match status" value="1"/>
</dbReference>
<keyword evidence="14" id="KW-1185">Reference proteome</keyword>
<feature type="domain" description="HAMP" evidence="12">
    <location>
        <begin position="190"/>
        <end position="242"/>
    </location>
</feature>
<keyword evidence="10" id="KW-0472">Membrane</keyword>
<dbReference type="Pfam" id="PF00672">
    <property type="entry name" value="HAMP"/>
    <property type="match status" value="1"/>
</dbReference>
<evidence type="ECO:0000256" key="5">
    <source>
        <dbReference type="ARBA" id="ARBA00022679"/>
    </source>
</evidence>
<keyword evidence="10" id="KW-0812">Transmembrane</keyword>
<dbReference type="RefSeq" id="WP_085102165.1">
    <property type="nucleotide sequence ID" value="NZ_FWZU01000003.1"/>
</dbReference>
<dbReference type="PANTHER" id="PTHR43065">
    <property type="entry name" value="SENSOR HISTIDINE KINASE"/>
    <property type="match status" value="1"/>
</dbReference>
<dbReference type="InterPro" id="IPR003660">
    <property type="entry name" value="HAMP_dom"/>
</dbReference>
<evidence type="ECO:0000259" key="11">
    <source>
        <dbReference type="PROSITE" id="PS50109"/>
    </source>
</evidence>
<evidence type="ECO:0000256" key="10">
    <source>
        <dbReference type="SAM" id="Phobius"/>
    </source>
</evidence>
<dbReference type="PROSITE" id="PS50885">
    <property type="entry name" value="HAMP"/>
    <property type="match status" value="1"/>
</dbReference>
<keyword evidence="9" id="KW-0902">Two-component regulatory system</keyword>
<feature type="domain" description="Histidine kinase" evidence="11">
    <location>
        <begin position="259"/>
        <end position="468"/>
    </location>
</feature>
<evidence type="ECO:0000256" key="4">
    <source>
        <dbReference type="ARBA" id="ARBA00022553"/>
    </source>
</evidence>
<evidence type="ECO:0000313" key="13">
    <source>
        <dbReference type="EMBL" id="SMF20205.1"/>
    </source>
</evidence>
<dbReference type="OrthoDB" id="224978at2"/>
<evidence type="ECO:0000256" key="8">
    <source>
        <dbReference type="ARBA" id="ARBA00022840"/>
    </source>
</evidence>
<protein>
    <recommendedName>
        <fullName evidence="3">histidine kinase</fullName>
        <ecNumber evidence="3">2.7.13.3</ecNumber>
    </recommendedName>
</protein>
<keyword evidence="5" id="KW-0808">Transferase</keyword>
<dbReference type="PRINTS" id="PR00344">
    <property type="entry name" value="BCTRLSENSOR"/>
</dbReference>
<dbReference type="InterPro" id="IPR004358">
    <property type="entry name" value="Sig_transdc_His_kin-like_C"/>
</dbReference>
<dbReference type="GO" id="GO:0000155">
    <property type="term" value="F:phosphorelay sensor kinase activity"/>
    <property type="evidence" value="ECO:0007669"/>
    <property type="project" value="InterPro"/>
</dbReference>
<dbReference type="AlphaFoldDB" id="A0A1X7DSP5"/>
<evidence type="ECO:0000256" key="7">
    <source>
        <dbReference type="ARBA" id="ARBA00022777"/>
    </source>
</evidence>
<dbReference type="CDD" id="cd06225">
    <property type="entry name" value="HAMP"/>
    <property type="match status" value="1"/>
</dbReference>
<keyword evidence="10" id="KW-1133">Transmembrane helix</keyword>
<dbReference type="PROSITE" id="PS50109">
    <property type="entry name" value="HIS_KIN"/>
    <property type="match status" value="1"/>
</dbReference>
<keyword evidence="6" id="KW-0547">Nucleotide-binding</keyword>
<comment type="catalytic activity">
    <reaction evidence="1">
        <text>ATP + protein L-histidine = ADP + protein N-phospho-L-histidine.</text>
        <dbReference type="EC" id="2.7.13.3"/>
    </reaction>
</comment>
<dbReference type="SMART" id="SM00387">
    <property type="entry name" value="HATPase_c"/>
    <property type="match status" value="1"/>
</dbReference>
<dbReference type="SUPFAM" id="SSF55874">
    <property type="entry name" value="ATPase domain of HSP90 chaperone/DNA topoisomerase II/histidine kinase"/>
    <property type="match status" value="1"/>
</dbReference>
<dbReference type="PANTHER" id="PTHR43065:SF46">
    <property type="entry name" value="C4-DICARBOXYLATE TRANSPORT SENSOR PROTEIN DCTB"/>
    <property type="match status" value="1"/>
</dbReference>
<gene>
    <name evidence="13" type="ORF">SAMN06295933_2237</name>
</gene>
<comment type="subcellular location">
    <subcellularLocation>
        <location evidence="2">Membrane</location>
    </subcellularLocation>
</comment>
<dbReference type="Pfam" id="PF02518">
    <property type="entry name" value="HATPase_c"/>
    <property type="match status" value="1"/>
</dbReference>
<evidence type="ECO:0000256" key="2">
    <source>
        <dbReference type="ARBA" id="ARBA00004370"/>
    </source>
</evidence>
<feature type="transmembrane region" description="Helical" evidence="10">
    <location>
        <begin position="170"/>
        <end position="194"/>
    </location>
</feature>
<dbReference type="CDD" id="cd00082">
    <property type="entry name" value="HisKA"/>
    <property type="match status" value="1"/>
</dbReference>
<dbReference type="InterPro" id="IPR003661">
    <property type="entry name" value="HisK_dim/P_dom"/>
</dbReference>
<feature type="transmembrane region" description="Helical" evidence="10">
    <location>
        <begin position="12"/>
        <end position="30"/>
    </location>
</feature>
<dbReference type="InterPro" id="IPR036890">
    <property type="entry name" value="HATPase_C_sf"/>
</dbReference>
<sequence length="472" mass="52855">MFKLNIRQKIVIGIAIFSICFGCIGILSYTNTIHLEREVLLIERVDDLSNLILEVRRAEKNLFLYHDSTVFSQGIEYLERAETLLQSLMADFTQPEVKQHGASLSKNLINYRELIGKISSEIKTSNTYKLSEEPTLLREYGQAIVEHSRAIARFERENILNINNDLRTNLAISIVALAIVVLILVMFVSSNILLPLRLVQEATKRISLGTFEALPIKNAHDEVQQVFVALNSMVEQLTKRRRQLVQAQKLSSIGTLASGIAHQLNNPLNNISTSCQILMESTQSRDALADKMMHNIEQETLRSRDIVKGLLEFSREREYSPAPTHLEAVVNSAVRLVSSQVPSDISIRTDIADKILIQADRQRLQEAFINLIINAVQAIDNNAGSIFISGTVQNEEALITVQDTGIGMDTETLERIFDPFFSTKEVGQGTGLGLYIVYGIIEKHKGRIRTESTPGNGTTFFIHLPLAKDSIV</sequence>
<proteinExistence type="predicted"/>
<dbReference type="EC" id="2.7.13.3" evidence="3"/>
<keyword evidence="7 13" id="KW-0418">Kinase</keyword>
<dbReference type="InterPro" id="IPR003594">
    <property type="entry name" value="HATPase_dom"/>
</dbReference>